<sequence>MGKEYINYIEKSNASEDQKLEKPAGLGITIYKRMNLKTQYDGNIDEIKRRKQHQYYLLDKSKECQSTSVNKSILCWILELMLKTNEREVSAEITYPKVL</sequence>
<organism evidence="1 2">
    <name type="scientific">Gigaspora margarita</name>
    <dbReference type="NCBI Taxonomy" id="4874"/>
    <lineage>
        <taxon>Eukaryota</taxon>
        <taxon>Fungi</taxon>
        <taxon>Fungi incertae sedis</taxon>
        <taxon>Mucoromycota</taxon>
        <taxon>Glomeromycotina</taxon>
        <taxon>Glomeromycetes</taxon>
        <taxon>Diversisporales</taxon>
        <taxon>Gigasporaceae</taxon>
        <taxon>Gigaspora</taxon>
    </lineage>
</organism>
<keyword evidence="2" id="KW-1185">Reference proteome</keyword>
<dbReference type="EMBL" id="CAJVQB010013649">
    <property type="protein sequence ID" value="CAG8763551.1"/>
    <property type="molecule type" value="Genomic_DNA"/>
</dbReference>
<accession>A0ABN7VEE9</accession>
<evidence type="ECO:0000313" key="2">
    <source>
        <dbReference type="Proteomes" id="UP000789901"/>
    </source>
</evidence>
<evidence type="ECO:0000313" key="1">
    <source>
        <dbReference type="EMBL" id="CAG8763551.1"/>
    </source>
</evidence>
<name>A0ABN7VEE9_GIGMA</name>
<protein>
    <submittedName>
        <fullName evidence="1">35999_t:CDS:1</fullName>
    </submittedName>
</protein>
<comment type="caution">
    <text evidence="1">The sequence shown here is derived from an EMBL/GenBank/DDBJ whole genome shotgun (WGS) entry which is preliminary data.</text>
</comment>
<proteinExistence type="predicted"/>
<dbReference type="Proteomes" id="UP000789901">
    <property type="component" value="Unassembled WGS sequence"/>
</dbReference>
<reference evidence="1 2" key="1">
    <citation type="submission" date="2021-06" db="EMBL/GenBank/DDBJ databases">
        <authorList>
            <person name="Kallberg Y."/>
            <person name="Tangrot J."/>
            <person name="Rosling A."/>
        </authorList>
    </citation>
    <scope>NUCLEOTIDE SEQUENCE [LARGE SCALE GENOMIC DNA]</scope>
    <source>
        <strain evidence="1 2">120-4 pot B 10/14</strain>
    </source>
</reference>
<gene>
    <name evidence="1" type="ORF">GMARGA_LOCUS17754</name>
</gene>